<gene>
    <name evidence="2" type="ORF">BpHYR1_036506</name>
</gene>
<dbReference type="AlphaFoldDB" id="A0A3M7RNZ6"/>
<keyword evidence="1" id="KW-0812">Transmembrane</keyword>
<keyword evidence="1" id="KW-1133">Transmembrane helix</keyword>
<reference evidence="2 3" key="1">
    <citation type="journal article" date="2018" name="Sci. Rep.">
        <title>Genomic signatures of local adaptation to the degree of environmental predictability in rotifers.</title>
        <authorList>
            <person name="Franch-Gras L."/>
            <person name="Hahn C."/>
            <person name="Garcia-Roger E.M."/>
            <person name="Carmona M.J."/>
            <person name="Serra M."/>
            <person name="Gomez A."/>
        </authorList>
    </citation>
    <scope>NUCLEOTIDE SEQUENCE [LARGE SCALE GENOMIC DNA]</scope>
    <source>
        <strain evidence="2">HYR1</strain>
    </source>
</reference>
<organism evidence="2 3">
    <name type="scientific">Brachionus plicatilis</name>
    <name type="common">Marine rotifer</name>
    <name type="synonym">Brachionus muelleri</name>
    <dbReference type="NCBI Taxonomy" id="10195"/>
    <lineage>
        <taxon>Eukaryota</taxon>
        <taxon>Metazoa</taxon>
        <taxon>Spiralia</taxon>
        <taxon>Gnathifera</taxon>
        <taxon>Rotifera</taxon>
        <taxon>Eurotatoria</taxon>
        <taxon>Monogononta</taxon>
        <taxon>Pseudotrocha</taxon>
        <taxon>Ploima</taxon>
        <taxon>Brachionidae</taxon>
        <taxon>Brachionus</taxon>
    </lineage>
</organism>
<protein>
    <submittedName>
        <fullName evidence="2">Uncharacterized protein</fullName>
    </submittedName>
</protein>
<comment type="caution">
    <text evidence="2">The sequence shown here is derived from an EMBL/GenBank/DDBJ whole genome shotgun (WGS) entry which is preliminary data.</text>
</comment>
<sequence length="116" mass="13824">MNCQKKQKFLLYSVNLGITAEIFKKKSQTGKQKQDNFLKYLGRLEWNLVLLFSQMSIFKLKYFYFGVHKFVFFYELPILLSVRCNFALVALVPFISPPLVPFTHREIYLYFSSMQN</sequence>
<evidence type="ECO:0000313" key="2">
    <source>
        <dbReference type="EMBL" id="RNA25130.1"/>
    </source>
</evidence>
<feature type="transmembrane region" description="Helical" evidence="1">
    <location>
        <begin position="71"/>
        <end position="95"/>
    </location>
</feature>
<keyword evidence="1" id="KW-0472">Membrane</keyword>
<evidence type="ECO:0000256" key="1">
    <source>
        <dbReference type="SAM" id="Phobius"/>
    </source>
</evidence>
<keyword evidence="3" id="KW-1185">Reference proteome</keyword>
<accession>A0A3M7RNZ6</accession>
<evidence type="ECO:0000313" key="3">
    <source>
        <dbReference type="Proteomes" id="UP000276133"/>
    </source>
</evidence>
<dbReference type="EMBL" id="REGN01002972">
    <property type="protein sequence ID" value="RNA25130.1"/>
    <property type="molecule type" value="Genomic_DNA"/>
</dbReference>
<dbReference type="Proteomes" id="UP000276133">
    <property type="component" value="Unassembled WGS sequence"/>
</dbReference>
<proteinExistence type="predicted"/>
<name>A0A3M7RNZ6_BRAPC</name>